<accession>A0A8S5Q7S8</accession>
<proteinExistence type="predicted"/>
<organism evidence="1">
    <name type="scientific">Siphoviridae sp. ctShp28</name>
    <dbReference type="NCBI Taxonomy" id="2825512"/>
    <lineage>
        <taxon>Viruses</taxon>
        <taxon>Duplodnaviria</taxon>
        <taxon>Heunggongvirae</taxon>
        <taxon>Uroviricota</taxon>
        <taxon>Caudoviricetes</taxon>
    </lineage>
</organism>
<name>A0A8S5Q7S8_9CAUD</name>
<dbReference type="EMBL" id="BK015586">
    <property type="protein sequence ID" value="DAE14556.1"/>
    <property type="molecule type" value="Genomic_DNA"/>
</dbReference>
<sequence length="111" mass="12999">MELTDENMIKLLSDVKTYLNITWHDEAKEAQLKLFIKSSIAKLESIYGYSLSFVDIDPNSKYANAENLAYELLLPRVFYMNEKALDDFESNYTSELLKLYRYGQVRSHAEQ</sequence>
<evidence type="ECO:0000313" key="1">
    <source>
        <dbReference type="EMBL" id="DAE14556.1"/>
    </source>
</evidence>
<protein>
    <submittedName>
        <fullName evidence="1">Head Tail Connector Protein</fullName>
    </submittedName>
</protein>
<reference evidence="1" key="1">
    <citation type="journal article" date="2021" name="Proc. Natl. Acad. Sci. U.S.A.">
        <title>A Catalog of Tens of Thousands of Viruses from Human Metagenomes Reveals Hidden Associations with Chronic Diseases.</title>
        <authorList>
            <person name="Tisza M.J."/>
            <person name="Buck C.B."/>
        </authorList>
    </citation>
    <scope>NUCLEOTIDE SEQUENCE</scope>
    <source>
        <strain evidence="1">CtShp28</strain>
    </source>
</reference>